<reference evidence="3 4" key="1">
    <citation type="submission" date="2019-09" db="EMBL/GenBank/DDBJ databases">
        <title>Paraburkholderia podalyriae sp. nov., A South African Podalyria-associated rhizobium.</title>
        <authorList>
            <person name="Mavima L."/>
            <person name="Beukes C.W."/>
            <person name="Palmer M."/>
            <person name="De Meyer S.E."/>
            <person name="James E.K."/>
            <person name="Maluk M."/>
            <person name="Avontuur J.R."/>
            <person name="Chan W.Y."/>
            <person name="Venter S.N."/>
            <person name="Steenkamp E.T."/>
        </authorList>
    </citation>
    <scope>NUCLEOTIDE SEQUENCE [LARGE SCALE GENOMIC DNA]</scope>
    <source>
        <strain evidence="3 4">WC7.3b</strain>
    </source>
</reference>
<feature type="domain" description="DUF3828" evidence="2">
    <location>
        <begin position="33"/>
        <end position="148"/>
    </location>
</feature>
<keyword evidence="4" id="KW-1185">Reference proteome</keyword>
<protein>
    <submittedName>
        <fullName evidence="3">DUF3828 domain-containing protein</fullName>
    </submittedName>
</protein>
<name>A0ABR7PFJ2_9BURK</name>
<gene>
    <name evidence="3" type="ORF">F6X42_00085</name>
</gene>
<feature type="chain" id="PRO_5046541309" evidence="1">
    <location>
        <begin position="23"/>
        <end position="153"/>
    </location>
</feature>
<dbReference type="Pfam" id="PF12883">
    <property type="entry name" value="DUF3828"/>
    <property type="match status" value="1"/>
</dbReference>
<dbReference type="InterPro" id="IPR024289">
    <property type="entry name" value="DUF3828"/>
</dbReference>
<comment type="caution">
    <text evidence="3">The sequence shown here is derived from an EMBL/GenBank/DDBJ whole genome shotgun (WGS) entry which is preliminary data.</text>
</comment>
<proteinExistence type="predicted"/>
<sequence>MRKYLAVFVAMLLLTFNGVSYAGNATHAQQATPETRVKDFYTWFIPRLAADEAYPITDKEIYRHVAKETVNFLRSQYQANKLPEDAEYFTKVQDFDEKDWGAHIEVHPAVMLGSVALVPVTFGSKDKQTNIVFLRQENGIWKITKVVDTLDYR</sequence>
<keyword evidence="1" id="KW-0732">Signal</keyword>
<evidence type="ECO:0000313" key="3">
    <source>
        <dbReference type="EMBL" id="MBC8745079.1"/>
    </source>
</evidence>
<evidence type="ECO:0000259" key="2">
    <source>
        <dbReference type="Pfam" id="PF12883"/>
    </source>
</evidence>
<organism evidence="3 4">
    <name type="scientific">Paraburkholderia podalyriae</name>
    <dbReference type="NCBI Taxonomy" id="1938811"/>
    <lineage>
        <taxon>Bacteria</taxon>
        <taxon>Pseudomonadati</taxon>
        <taxon>Pseudomonadota</taxon>
        <taxon>Betaproteobacteria</taxon>
        <taxon>Burkholderiales</taxon>
        <taxon>Burkholderiaceae</taxon>
        <taxon>Paraburkholderia</taxon>
    </lineage>
</organism>
<accession>A0ABR7PFJ2</accession>
<feature type="signal peptide" evidence="1">
    <location>
        <begin position="1"/>
        <end position="22"/>
    </location>
</feature>
<evidence type="ECO:0000256" key="1">
    <source>
        <dbReference type="SAM" id="SignalP"/>
    </source>
</evidence>
<dbReference type="RefSeq" id="WP_187632255.1">
    <property type="nucleotide sequence ID" value="NZ_VZQQ01000001.1"/>
</dbReference>
<dbReference type="EMBL" id="VZQQ01000001">
    <property type="protein sequence ID" value="MBC8745079.1"/>
    <property type="molecule type" value="Genomic_DNA"/>
</dbReference>
<dbReference type="Gene3D" id="3.10.450.50">
    <property type="match status" value="1"/>
</dbReference>
<evidence type="ECO:0000313" key="4">
    <source>
        <dbReference type="Proteomes" id="UP000736373"/>
    </source>
</evidence>
<dbReference type="Proteomes" id="UP000736373">
    <property type="component" value="Unassembled WGS sequence"/>
</dbReference>